<dbReference type="EMBL" id="CP063311">
    <property type="protein sequence ID" value="QOV23169.1"/>
    <property type="molecule type" value="Genomic_DNA"/>
</dbReference>
<proteinExistence type="predicted"/>
<evidence type="ECO:0000313" key="2">
    <source>
        <dbReference type="EMBL" id="QOV23169.1"/>
    </source>
</evidence>
<evidence type="ECO:0000256" key="1">
    <source>
        <dbReference type="SAM" id="Phobius"/>
    </source>
</evidence>
<dbReference type="InterPro" id="IPR025557">
    <property type="entry name" value="DUF4282"/>
</dbReference>
<keyword evidence="3" id="KW-1185">Reference proteome</keyword>
<keyword evidence="1" id="KW-0812">Transmembrane</keyword>
<dbReference type="Proteomes" id="UP000593846">
    <property type="component" value="Chromosome"/>
</dbReference>
<dbReference type="KEGG" id="aee:IM676_02125"/>
<accession>A0A7S6RDY3</accession>
<keyword evidence="1" id="KW-1133">Transmembrane helix</keyword>
<feature type="transmembrane region" description="Helical" evidence="1">
    <location>
        <begin position="52"/>
        <end position="71"/>
    </location>
</feature>
<keyword evidence="1" id="KW-0472">Membrane</keyword>
<protein>
    <submittedName>
        <fullName evidence="2">DUF4282 domain-containing protein</fullName>
    </submittedName>
</protein>
<gene>
    <name evidence="2" type="ORF">IM676_02125</name>
</gene>
<organism evidence="2 3">
    <name type="scientific">Anabaenopsis elenkinii CCIBt3563</name>
    <dbReference type="NCBI Taxonomy" id="2779889"/>
    <lineage>
        <taxon>Bacteria</taxon>
        <taxon>Bacillati</taxon>
        <taxon>Cyanobacteriota</taxon>
        <taxon>Cyanophyceae</taxon>
        <taxon>Nostocales</taxon>
        <taxon>Nodulariaceae</taxon>
        <taxon>Anabaenopsis</taxon>
    </lineage>
</organism>
<sequence>MARIKSLITVLFDFSFSEFIIFRIIRILYALFIFFAGLGSLVIISAGFNEGFLQGIISLLIAPLLFLLYVISTRVALEILIVGFQTAENTRRIAENTESLRTP</sequence>
<name>A0A7S6RDY3_9CYAN</name>
<reference evidence="3" key="1">
    <citation type="submission" date="2020-10" db="EMBL/GenBank/DDBJ databases">
        <title>Genome-based taxonomic classification of the species Anabaenopsis elenkinii.</title>
        <authorList>
            <person name="Delbaje E."/>
            <person name="Andreote A.P.D."/>
            <person name="Pellegrinetti T.A."/>
            <person name="Cruz R.B."/>
            <person name="Branco L.H.Z."/>
            <person name="Fiore M.F."/>
        </authorList>
    </citation>
    <scope>NUCLEOTIDE SEQUENCE [LARGE SCALE GENOMIC DNA]</scope>
    <source>
        <strain evidence="3">CCIBt3563</strain>
    </source>
</reference>
<dbReference type="AlphaFoldDB" id="A0A7S6RDY3"/>
<evidence type="ECO:0000313" key="3">
    <source>
        <dbReference type="Proteomes" id="UP000593846"/>
    </source>
</evidence>
<feature type="transmembrane region" description="Helical" evidence="1">
    <location>
        <begin position="20"/>
        <end position="46"/>
    </location>
</feature>
<dbReference type="Pfam" id="PF14110">
    <property type="entry name" value="DUF4282"/>
    <property type="match status" value="1"/>
</dbReference>
<dbReference type="RefSeq" id="WP_200988770.1">
    <property type="nucleotide sequence ID" value="NZ_CP063311.1"/>
</dbReference>